<feature type="compositionally biased region" description="Basic and acidic residues" evidence="2">
    <location>
        <begin position="294"/>
        <end position="303"/>
    </location>
</feature>
<evidence type="ECO:0000313" key="4">
    <source>
        <dbReference type="EMBL" id="KOM40204.1"/>
    </source>
</evidence>
<dbReference type="Pfam" id="PF04195">
    <property type="entry name" value="Transposase_28"/>
    <property type="match status" value="1"/>
</dbReference>
<proteinExistence type="predicted"/>
<dbReference type="InterPro" id="IPR007321">
    <property type="entry name" value="Transposase_28"/>
</dbReference>
<gene>
    <name evidence="4" type="ORF">LR48_Vigan04g040200</name>
</gene>
<feature type="domain" description="Transposase (putative) gypsy type" evidence="3">
    <location>
        <begin position="77"/>
        <end position="124"/>
    </location>
</feature>
<evidence type="ECO:0000313" key="5">
    <source>
        <dbReference type="Proteomes" id="UP000053144"/>
    </source>
</evidence>
<protein>
    <recommendedName>
        <fullName evidence="3">Transposase (putative) gypsy type domain-containing protein</fullName>
    </recommendedName>
</protein>
<feature type="coiled-coil region" evidence="1">
    <location>
        <begin position="372"/>
        <end position="412"/>
    </location>
</feature>
<dbReference type="AlphaFoldDB" id="A0A0L9UCF3"/>
<keyword evidence="1" id="KW-0175">Coiled coil</keyword>
<evidence type="ECO:0000256" key="1">
    <source>
        <dbReference type="SAM" id="Coils"/>
    </source>
</evidence>
<name>A0A0L9UCF3_PHAAN</name>
<dbReference type="Gramene" id="KOM40204">
    <property type="protein sequence ID" value="KOM40204"/>
    <property type="gene ID" value="LR48_Vigan04g040200"/>
</dbReference>
<feature type="region of interest" description="Disordered" evidence="2">
    <location>
        <begin position="266"/>
        <end position="305"/>
    </location>
</feature>
<accession>A0A0L9UCF3</accession>
<evidence type="ECO:0000259" key="3">
    <source>
        <dbReference type="Pfam" id="PF04195"/>
    </source>
</evidence>
<dbReference type="Proteomes" id="UP000053144">
    <property type="component" value="Chromosome 4"/>
</dbReference>
<evidence type="ECO:0000256" key="2">
    <source>
        <dbReference type="SAM" id="MobiDB-lite"/>
    </source>
</evidence>
<dbReference type="EMBL" id="CM003374">
    <property type="protein sequence ID" value="KOM40204.1"/>
    <property type="molecule type" value="Genomic_DNA"/>
</dbReference>
<reference evidence="5" key="1">
    <citation type="journal article" date="2015" name="Proc. Natl. Acad. Sci. U.S.A.">
        <title>Genome sequencing of adzuki bean (Vigna angularis) provides insight into high starch and low fat accumulation and domestication.</title>
        <authorList>
            <person name="Yang K."/>
            <person name="Tian Z."/>
            <person name="Chen C."/>
            <person name="Luo L."/>
            <person name="Zhao B."/>
            <person name="Wang Z."/>
            <person name="Yu L."/>
            <person name="Li Y."/>
            <person name="Sun Y."/>
            <person name="Li W."/>
            <person name="Chen Y."/>
            <person name="Li Y."/>
            <person name="Zhang Y."/>
            <person name="Ai D."/>
            <person name="Zhao J."/>
            <person name="Shang C."/>
            <person name="Ma Y."/>
            <person name="Wu B."/>
            <person name="Wang M."/>
            <person name="Gao L."/>
            <person name="Sun D."/>
            <person name="Zhang P."/>
            <person name="Guo F."/>
            <person name="Wang W."/>
            <person name="Li Y."/>
            <person name="Wang J."/>
            <person name="Varshney R.K."/>
            <person name="Wang J."/>
            <person name="Ling H.Q."/>
            <person name="Wan P."/>
        </authorList>
    </citation>
    <scope>NUCLEOTIDE SEQUENCE</scope>
    <source>
        <strain evidence="5">cv. Jingnong 6</strain>
    </source>
</reference>
<sequence>MEPCIVLDCTPESGEEMGQSSNAEGPGASSVVSYREITTILSGESAFLYGNVVIENPKNPSSLSPSVSGYDWASRDMDVLKILNVVPTHLHPNSWGYIQAFAVMCQALAIRPTLALFLHFFRARPVAKRGWVSLIFEPGNAILELYSQSFRGFKDKFFRVTIAELGRPFFFNEDNNPRFPLYWTQDPLKFTSWSEDKMTIKELDALNVLTALSRSVSSRRIINCLEHDDAGSKVFDTMGRKGLVCDWFKAMSDPKPNNTRVAQTTVEGVARGRATNPPQRKGGQSVDKPTSSKKMKEVEESSDRSIPGGVWDLAFNLGHKIAFNLDESENKVVEKMTEQHMTDTALELMGRAAMATWHLAYASDMGVLRVELQKVQTQRKEAVDAHSQCEQKQKLSEQLLNEARARKEVSNQKSVITALRAERDTLLLNTAEDKELKEEMGEVIVLEHTRGFKKALRLASHLLNVSIEGVDFDPRKYVYEGRLVPLSKIPKGALLEFDAARAKEEVVTETTVAGEVKEEDPAVPSTNVDDVVHIQ</sequence>
<organism evidence="4 5">
    <name type="scientific">Phaseolus angularis</name>
    <name type="common">Azuki bean</name>
    <name type="synonym">Vigna angularis</name>
    <dbReference type="NCBI Taxonomy" id="3914"/>
    <lineage>
        <taxon>Eukaryota</taxon>
        <taxon>Viridiplantae</taxon>
        <taxon>Streptophyta</taxon>
        <taxon>Embryophyta</taxon>
        <taxon>Tracheophyta</taxon>
        <taxon>Spermatophyta</taxon>
        <taxon>Magnoliopsida</taxon>
        <taxon>eudicotyledons</taxon>
        <taxon>Gunneridae</taxon>
        <taxon>Pentapetalae</taxon>
        <taxon>rosids</taxon>
        <taxon>fabids</taxon>
        <taxon>Fabales</taxon>
        <taxon>Fabaceae</taxon>
        <taxon>Papilionoideae</taxon>
        <taxon>50 kb inversion clade</taxon>
        <taxon>NPAAA clade</taxon>
        <taxon>indigoferoid/millettioid clade</taxon>
        <taxon>Phaseoleae</taxon>
        <taxon>Vigna</taxon>
    </lineage>
</organism>